<dbReference type="InterPro" id="IPR022998">
    <property type="entry name" value="ThiamineP_synth_TenI"/>
</dbReference>
<dbReference type="SUPFAM" id="SSF51391">
    <property type="entry name" value="Thiamin phosphate synthase"/>
    <property type="match status" value="1"/>
</dbReference>
<evidence type="ECO:0000256" key="1">
    <source>
        <dbReference type="ARBA" id="ARBA00001946"/>
    </source>
</evidence>
<dbReference type="EC" id="2.5.1.3" evidence="10"/>
<dbReference type="Gene3D" id="3.20.20.70">
    <property type="entry name" value="Aldolase class I"/>
    <property type="match status" value="1"/>
</dbReference>
<feature type="non-terminal residue" evidence="14">
    <location>
        <position position="264"/>
    </location>
</feature>
<evidence type="ECO:0000256" key="3">
    <source>
        <dbReference type="ARBA" id="ARBA00022679"/>
    </source>
</evidence>
<keyword evidence="4" id="KW-0479">Metal-binding</keyword>
<keyword evidence="15" id="KW-1185">Reference proteome</keyword>
<dbReference type="GO" id="GO:0004789">
    <property type="term" value="F:thiamine-phosphate diphosphorylase activity"/>
    <property type="evidence" value="ECO:0007669"/>
    <property type="project" value="UniProtKB-EC"/>
</dbReference>
<keyword evidence="3 10" id="KW-0808">Transferase</keyword>
<comment type="catalytic activity">
    <reaction evidence="7 10">
        <text>4-methyl-5-(2-phosphooxyethyl)-thiazole + 4-amino-2-methyl-5-(diphosphooxymethyl)pyrimidine + H(+) = thiamine phosphate + diphosphate</text>
        <dbReference type="Rhea" id="RHEA:22328"/>
        <dbReference type="ChEBI" id="CHEBI:15378"/>
        <dbReference type="ChEBI" id="CHEBI:33019"/>
        <dbReference type="ChEBI" id="CHEBI:37575"/>
        <dbReference type="ChEBI" id="CHEBI:57841"/>
        <dbReference type="ChEBI" id="CHEBI:58296"/>
        <dbReference type="EC" id="2.5.1.3"/>
    </reaction>
</comment>
<reference evidence="14 15" key="1">
    <citation type="submission" date="2021-03" db="EMBL/GenBank/DDBJ databases">
        <title>Paenibacillus artemisicola MWE-103 whole genome sequence.</title>
        <authorList>
            <person name="Ham Y.J."/>
        </authorList>
    </citation>
    <scope>NUCLEOTIDE SEQUENCE [LARGE SCALE GENOMIC DNA]</scope>
    <source>
        <strain evidence="14 15">MWE-103</strain>
    </source>
</reference>
<keyword evidence="5" id="KW-0460">Magnesium</keyword>
<dbReference type="Pfam" id="PF02581">
    <property type="entry name" value="TMP-TENI"/>
    <property type="match status" value="1"/>
</dbReference>
<dbReference type="InterPro" id="IPR036206">
    <property type="entry name" value="ThiamineP_synth_sf"/>
</dbReference>
<dbReference type="CDD" id="cd00564">
    <property type="entry name" value="TMP_TenI"/>
    <property type="match status" value="1"/>
</dbReference>
<dbReference type="PANTHER" id="PTHR20857:SF15">
    <property type="entry name" value="THIAMINE-PHOSPHATE SYNTHASE"/>
    <property type="match status" value="1"/>
</dbReference>
<comment type="catalytic activity">
    <reaction evidence="9 10">
        <text>2-[(2R,5Z)-2-carboxy-4-methylthiazol-5(2H)-ylidene]ethyl phosphate + 4-amino-2-methyl-5-(diphosphooxymethyl)pyrimidine + 2 H(+) = thiamine phosphate + CO2 + diphosphate</text>
        <dbReference type="Rhea" id="RHEA:47844"/>
        <dbReference type="ChEBI" id="CHEBI:15378"/>
        <dbReference type="ChEBI" id="CHEBI:16526"/>
        <dbReference type="ChEBI" id="CHEBI:33019"/>
        <dbReference type="ChEBI" id="CHEBI:37575"/>
        <dbReference type="ChEBI" id="CHEBI:57841"/>
        <dbReference type="ChEBI" id="CHEBI:62899"/>
        <dbReference type="EC" id="2.5.1.3"/>
    </reaction>
</comment>
<evidence type="ECO:0000256" key="9">
    <source>
        <dbReference type="ARBA" id="ARBA00047883"/>
    </source>
</evidence>
<comment type="pathway">
    <text evidence="2 11">Cofactor biosynthesis; thiamine diphosphate biosynthesis; thiamine phosphate from 4-amino-2-methyl-5-diphosphomethylpyrimidine and 4-methyl-5-(2-phosphoethyl)-thiazole: step 1/1.</text>
</comment>
<gene>
    <name evidence="14" type="ORF">I8J29_32600</name>
</gene>
<evidence type="ECO:0000259" key="13">
    <source>
        <dbReference type="Pfam" id="PF02581"/>
    </source>
</evidence>
<dbReference type="Proteomes" id="UP000670947">
    <property type="component" value="Unassembled WGS sequence"/>
</dbReference>
<dbReference type="InterPro" id="IPR013785">
    <property type="entry name" value="Aldolase_TIM"/>
</dbReference>
<feature type="domain" description="Thiamine phosphate synthase/TenI" evidence="13">
    <location>
        <begin position="19"/>
        <end position="205"/>
    </location>
</feature>
<name>A0ABS3WKQ6_9BACL</name>
<sequence>MPGNVRRPAEEAVRRALGVYLIMGSPNCPPGTDPAELLADAIDGGVTCFQYREKGPGALAGDAMLALGKRLQALCRARGVPFIVNDDAGLAAVLGADGIHVGQDDEPAASIRARLGPGAIVGVSAHTADEARRALADGADYLGIGPVFPTGSKPDAKAPQGTRLLEELRAAGIAAPLVGIGGITPANAASVLAAGADGVSVISAIALAPSPAEAARRLAEAAARGSGGQRESPGPLSPPQRLLPLGERDGGGEGGAGGGGGGGG</sequence>
<proteinExistence type="inferred from homology"/>
<dbReference type="InterPro" id="IPR034291">
    <property type="entry name" value="TMP_synthase"/>
</dbReference>
<dbReference type="HAMAP" id="MF_00097">
    <property type="entry name" value="TMP_synthase"/>
    <property type="match status" value="1"/>
</dbReference>
<accession>A0ABS3WKQ6</accession>
<dbReference type="PANTHER" id="PTHR20857">
    <property type="entry name" value="THIAMINE-PHOSPHATE PYROPHOSPHORYLASE"/>
    <property type="match status" value="1"/>
</dbReference>
<keyword evidence="6 10" id="KW-0784">Thiamine biosynthesis</keyword>
<comment type="cofactor">
    <cofactor evidence="1">
        <name>Mg(2+)</name>
        <dbReference type="ChEBI" id="CHEBI:18420"/>
    </cofactor>
</comment>
<evidence type="ECO:0000256" key="12">
    <source>
        <dbReference type="SAM" id="MobiDB-lite"/>
    </source>
</evidence>
<evidence type="ECO:0000256" key="6">
    <source>
        <dbReference type="ARBA" id="ARBA00022977"/>
    </source>
</evidence>
<comment type="similarity">
    <text evidence="10">Belongs to the thiamine-phosphate synthase family.</text>
</comment>
<organism evidence="14 15">
    <name type="scientific">Paenibacillus artemisiicola</name>
    <dbReference type="NCBI Taxonomy" id="1172618"/>
    <lineage>
        <taxon>Bacteria</taxon>
        <taxon>Bacillati</taxon>
        <taxon>Bacillota</taxon>
        <taxon>Bacilli</taxon>
        <taxon>Bacillales</taxon>
        <taxon>Paenibacillaceae</taxon>
        <taxon>Paenibacillus</taxon>
    </lineage>
</organism>
<feature type="region of interest" description="Disordered" evidence="12">
    <location>
        <begin position="218"/>
        <end position="264"/>
    </location>
</feature>
<evidence type="ECO:0000313" key="14">
    <source>
        <dbReference type="EMBL" id="MBO7748913.1"/>
    </source>
</evidence>
<evidence type="ECO:0000256" key="10">
    <source>
        <dbReference type="RuleBase" id="RU003826"/>
    </source>
</evidence>
<evidence type="ECO:0000256" key="8">
    <source>
        <dbReference type="ARBA" id="ARBA00047851"/>
    </source>
</evidence>
<dbReference type="EMBL" id="JAGGDJ010000084">
    <property type="protein sequence ID" value="MBO7748913.1"/>
    <property type="molecule type" value="Genomic_DNA"/>
</dbReference>
<feature type="compositionally biased region" description="Gly residues" evidence="12">
    <location>
        <begin position="252"/>
        <end position="264"/>
    </location>
</feature>
<comment type="catalytic activity">
    <reaction evidence="8 10">
        <text>2-(2-carboxy-4-methylthiazol-5-yl)ethyl phosphate + 4-amino-2-methyl-5-(diphosphooxymethyl)pyrimidine + 2 H(+) = thiamine phosphate + CO2 + diphosphate</text>
        <dbReference type="Rhea" id="RHEA:47848"/>
        <dbReference type="ChEBI" id="CHEBI:15378"/>
        <dbReference type="ChEBI" id="CHEBI:16526"/>
        <dbReference type="ChEBI" id="CHEBI:33019"/>
        <dbReference type="ChEBI" id="CHEBI:37575"/>
        <dbReference type="ChEBI" id="CHEBI:57841"/>
        <dbReference type="ChEBI" id="CHEBI:62890"/>
        <dbReference type="EC" id="2.5.1.3"/>
    </reaction>
</comment>
<comment type="caution">
    <text evidence="14">The sequence shown here is derived from an EMBL/GenBank/DDBJ whole genome shotgun (WGS) entry which is preliminary data.</text>
</comment>
<evidence type="ECO:0000256" key="5">
    <source>
        <dbReference type="ARBA" id="ARBA00022842"/>
    </source>
</evidence>
<evidence type="ECO:0000256" key="2">
    <source>
        <dbReference type="ARBA" id="ARBA00005165"/>
    </source>
</evidence>
<evidence type="ECO:0000256" key="7">
    <source>
        <dbReference type="ARBA" id="ARBA00047334"/>
    </source>
</evidence>
<protein>
    <recommendedName>
        <fullName evidence="10">Thiamine-phosphate synthase</fullName>
        <ecNumber evidence="10">2.5.1.3</ecNumber>
    </recommendedName>
    <alternativeName>
        <fullName evidence="10">Thiamine-phosphate pyrophosphorylase</fullName>
    </alternativeName>
</protein>
<dbReference type="NCBIfam" id="TIGR00693">
    <property type="entry name" value="thiE"/>
    <property type="match status" value="1"/>
</dbReference>
<evidence type="ECO:0000256" key="11">
    <source>
        <dbReference type="RuleBase" id="RU004253"/>
    </source>
</evidence>
<evidence type="ECO:0000313" key="15">
    <source>
        <dbReference type="Proteomes" id="UP000670947"/>
    </source>
</evidence>
<evidence type="ECO:0000256" key="4">
    <source>
        <dbReference type="ARBA" id="ARBA00022723"/>
    </source>
</evidence>